<dbReference type="OrthoDB" id="2274644at2759"/>
<feature type="compositionally biased region" description="Polar residues" evidence="8">
    <location>
        <begin position="21"/>
        <end position="35"/>
    </location>
</feature>
<dbReference type="InterPro" id="IPR002058">
    <property type="entry name" value="PAP_assoc"/>
</dbReference>
<dbReference type="InterPro" id="IPR054708">
    <property type="entry name" value="MTPAP-like_central"/>
</dbReference>
<gene>
    <name evidence="11" type="ORF">HETSPECPRED_009561</name>
</gene>
<name>A0A8H3ETD8_9LECA</name>
<comment type="caution">
    <text evidence="11">The sequence shown here is derived from an EMBL/GenBank/DDBJ whole genome shotgun (WGS) entry which is preliminary data.</text>
</comment>
<dbReference type="Gene3D" id="1.10.1410.10">
    <property type="match status" value="1"/>
</dbReference>
<feature type="region of interest" description="Disordered" evidence="8">
    <location>
        <begin position="610"/>
        <end position="653"/>
    </location>
</feature>
<keyword evidence="12" id="KW-1185">Reference proteome</keyword>
<feature type="region of interest" description="Disordered" evidence="8">
    <location>
        <begin position="1014"/>
        <end position="1082"/>
    </location>
</feature>
<evidence type="ECO:0000256" key="3">
    <source>
        <dbReference type="ARBA" id="ARBA00008593"/>
    </source>
</evidence>
<keyword evidence="5" id="KW-0808">Transferase</keyword>
<dbReference type="GO" id="GO:1990817">
    <property type="term" value="F:poly(A) RNA polymerase activity"/>
    <property type="evidence" value="ECO:0007669"/>
    <property type="project" value="UniProtKB-EC"/>
</dbReference>
<proteinExistence type="inferred from homology"/>
<comment type="cofactor">
    <cofactor evidence="2">
        <name>Mg(2+)</name>
        <dbReference type="ChEBI" id="CHEBI:18420"/>
    </cofactor>
</comment>
<feature type="domain" description="PAP-associated" evidence="9">
    <location>
        <begin position="343"/>
        <end position="397"/>
    </location>
</feature>
<sequence length="1096" mass="122181">MSTTEDFRSLALPVSPHLNHLPTNHQSSSLPSTPYQHARRLSLNSRSPSLEKAARARSPTTHSESETALRLRGTGPFLAGCKYETAMAHSRRRIPYSVGADKLEKASTMPKKFLNPAEEEKLSGDMRELYDRLYPSSESDKRRSSFLEKLSQILNEQWPESDIKVHVFGSSGNLLCTDESDVDICITTPLKALERVCLLAKVLGEHGMERVVCVPHAKVPIVKFWDPDLRLACDMNVNNTLALENTRMIKTYVEIDPRVRPLAMIIKHWTRRRILNDAALGGTLSSYTWICMILNFLQTRNPPVLPCLHNRPHQRLIGPDGKPSTFADDVLSLQTFGQKNKETLGELLFHFFRRYAHELDYEKYVISIREGMLISKEAKKWHLMQNNRLCVEEPFNIERNLGNTADDISFRGVHLELRRAFDLVCGAKLEECMEQYIFPAVEEKIWEKPPPKPTPILTPSHSGRGGRGGFGSRGARHGPNHYRTSHQGRRASSAATSNRYPNSHVMQHPQAVPKHPLQAQYEQLQLHDQLINEYQYLQAQEHELRRAQAQAQLLQIHGSNQADSPGQKPGRDPLARPTVNAQPPMSAPLQQAHLFYPYPMLPSPVGPVHAVHTNPSSPSMKPVQPELRRSANRSNTVNEVSGANLRSHSQPARPYQIGSALPNPHALLLNGYNLHQLRRQQQPNLYQQYEAQGRLRNPDISFRYDPRYEEHMPKEYVGYYVDDSPPPRRRPGDVSLARNHAYNEQAYNIMTAPDGLGRFHGPSRSPSPSPAVPSRDRSTSVRSADSAPPAPIFVDKTASSSSLRTSGPIIVDGSDAWYSTDYQRGADVSRPEGSFSQVSSIGSTAAVAEGISRRSGRSETIVSESGQHQPSWPLTPAEFRLFLDGRRSPNNESHRRPYPQVNGTAPAPATMRYTTVNGNGLGLSSQVSQSQSPVLSPHGDLVNENNDRLMAVSADKPRLEAPKATQDQPLKAALPLLSPVREVRTPSPTAHRKEDGSASSWSANKLAQRYQLQEIPPFSKGTNGRAKPNEPLTEKPNGKVTTIPNSPQTILPYSNGWQQSTSKKNKKHKAKGSTSLMTSSTIAETLPDNVCERKGG</sequence>
<comment type="cofactor">
    <cofactor evidence="1">
        <name>Mn(2+)</name>
        <dbReference type="ChEBI" id="CHEBI:29035"/>
    </cofactor>
</comment>
<protein>
    <recommendedName>
        <fullName evidence="4">polynucleotide adenylyltransferase</fullName>
        <ecNumber evidence="4">2.7.7.19</ecNumber>
    </recommendedName>
</protein>
<feature type="region of interest" description="Disordered" evidence="8">
    <location>
        <begin position="15"/>
        <end position="70"/>
    </location>
</feature>
<evidence type="ECO:0000259" key="9">
    <source>
        <dbReference type="Pfam" id="PF03828"/>
    </source>
</evidence>
<feature type="compositionally biased region" description="Basic residues" evidence="8">
    <location>
        <begin position="474"/>
        <end position="489"/>
    </location>
</feature>
<keyword evidence="6" id="KW-0479">Metal-binding</keyword>
<feature type="compositionally biased region" description="Low complexity" evidence="8">
    <location>
        <begin position="41"/>
        <end position="50"/>
    </location>
</feature>
<feature type="compositionally biased region" description="Polar residues" evidence="8">
    <location>
        <begin position="1039"/>
        <end position="1059"/>
    </location>
</feature>
<feature type="region of interest" description="Disordered" evidence="8">
    <location>
        <begin position="886"/>
        <end position="944"/>
    </location>
</feature>
<dbReference type="Gene3D" id="3.30.460.10">
    <property type="entry name" value="Beta Polymerase, domain 2"/>
    <property type="match status" value="1"/>
</dbReference>
<keyword evidence="7" id="KW-0460">Magnesium</keyword>
<dbReference type="Pfam" id="PF22600">
    <property type="entry name" value="MTPAP-like_central"/>
    <property type="match status" value="1"/>
</dbReference>
<dbReference type="CDD" id="cd05402">
    <property type="entry name" value="NT_PAP_TUTase"/>
    <property type="match status" value="1"/>
</dbReference>
<feature type="compositionally biased region" description="Gly residues" evidence="8">
    <location>
        <begin position="463"/>
        <end position="472"/>
    </location>
</feature>
<feature type="domain" description="Poly(A) RNA polymerase mitochondrial-like central palm" evidence="10">
    <location>
        <begin position="122"/>
        <end position="253"/>
    </location>
</feature>
<dbReference type="PANTHER" id="PTHR12271">
    <property type="entry name" value="POLY A POLYMERASE CID PAP -RELATED"/>
    <property type="match status" value="1"/>
</dbReference>
<feature type="region of interest" description="Disordered" evidence="8">
    <location>
        <begin position="559"/>
        <end position="585"/>
    </location>
</feature>
<comment type="similarity">
    <text evidence="3">Belongs to the DNA polymerase type-B-like family.</text>
</comment>
<dbReference type="GO" id="GO:0010605">
    <property type="term" value="P:negative regulation of macromolecule metabolic process"/>
    <property type="evidence" value="ECO:0007669"/>
    <property type="project" value="UniProtKB-ARBA"/>
</dbReference>
<evidence type="ECO:0000256" key="5">
    <source>
        <dbReference type="ARBA" id="ARBA00022679"/>
    </source>
</evidence>
<reference evidence="11" key="1">
    <citation type="submission" date="2021-03" db="EMBL/GenBank/DDBJ databases">
        <authorList>
            <person name="Tagirdzhanova G."/>
        </authorList>
    </citation>
    <scope>NUCLEOTIDE SEQUENCE</scope>
</reference>
<dbReference type="GO" id="GO:0046872">
    <property type="term" value="F:metal ion binding"/>
    <property type="evidence" value="ECO:0007669"/>
    <property type="project" value="UniProtKB-KW"/>
</dbReference>
<dbReference type="PANTHER" id="PTHR12271:SF113">
    <property type="entry name" value="POLY(A) RNA POLYMERASE CID11"/>
    <property type="match status" value="1"/>
</dbReference>
<organism evidence="11 12">
    <name type="scientific">Heterodermia speciosa</name>
    <dbReference type="NCBI Taxonomy" id="116794"/>
    <lineage>
        <taxon>Eukaryota</taxon>
        <taxon>Fungi</taxon>
        <taxon>Dikarya</taxon>
        <taxon>Ascomycota</taxon>
        <taxon>Pezizomycotina</taxon>
        <taxon>Lecanoromycetes</taxon>
        <taxon>OSLEUM clade</taxon>
        <taxon>Lecanoromycetidae</taxon>
        <taxon>Caliciales</taxon>
        <taxon>Physciaceae</taxon>
        <taxon>Heterodermia</taxon>
    </lineage>
</organism>
<dbReference type="SUPFAM" id="SSF81301">
    <property type="entry name" value="Nucleotidyltransferase"/>
    <property type="match status" value="1"/>
</dbReference>
<evidence type="ECO:0000256" key="4">
    <source>
        <dbReference type="ARBA" id="ARBA00012388"/>
    </source>
</evidence>
<feature type="compositionally biased region" description="Polar residues" evidence="8">
    <location>
        <begin position="858"/>
        <end position="872"/>
    </location>
</feature>
<evidence type="ECO:0000256" key="2">
    <source>
        <dbReference type="ARBA" id="ARBA00001946"/>
    </source>
</evidence>
<feature type="region of interest" description="Disordered" evidence="8">
    <location>
        <begin position="846"/>
        <end position="874"/>
    </location>
</feature>
<evidence type="ECO:0000256" key="7">
    <source>
        <dbReference type="ARBA" id="ARBA00022842"/>
    </source>
</evidence>
<feature type="region of interest" description="Disordered" evidence="8">
    <location>
        <begin position="958"/>
        <end position="1001"/>
    </location>
</feature>
<dbReference type="AlphaFoldDB" id="A0A8H3ETD8"/>
<feature type="region of interest" description="Disordered" evidence="8">
    <location>
        <begin position="752"/>
        <end position="806"/>
    </location>
</feature>
<feature type="compositionally biased region" description="Low complexity" evidence="8">
    <location>
        <begin position="922"/>
        <end position="937"/>
    </location>
</feature>
<dbReference type="GO" id="GO:0031123">
    <property type="term" value="P:RNA 3'-end processing"/>
    <property type="evidence" value="ECO:0007669"/>
    <property type="project" value="TreeGrafter"/>
</dbReference>
<dbReference type="EC" id="2.7.7.19" evidence="4"/>
<accession>A0A8H3ETD8</accession>
<feature type="compositionally biased region" description="Polar residues" evidence="8">
    <location>
        <begin position="493"/>
        <end position="505"/>
    </location>
</feature>
<feature type="compositionally biased region" description="Basic and acidic residues" evidence="8">
    <location>
        <begin position="886"/>
        <end position="895"/>
    </location>
</feature>
<feature type="compositionally biased region" description="Polar residues" evidence="8">
    <location>
        <begin position="632"/>
        <end position="650"/>
    </location>
</feature>
<feature type="region of interest" description="Disordered" evidence="8">
    <location>
        <begin position="448"/>
        <end position="513"/>
    </location>
</feature>
<evidence type="ECO:0000256" key="8">
    <source>
        <dbReference type="SAM" id="MobiDB-lite"/>
    </source>
</evidence>
<evidence type="ECO:0000313" key="11">
    <source>
        <dbReference type="EMBL" id="CAF9909932.1"/>
    </source>
</evidence>
<evidence type="ECO:0000256" key="6">
    <source>
        <dbReference type="ARBA" id="ARBA00022723"/>
    </source>
</evidence>
<dbReference type="InterPro" id="IPR043519">
    <property type="entry name" value="NT_sf"/>
</dbReference>
<dbReference type="EMBL" id="CAJPDS010000008">
    <property type="protein sequence ID" value="CAF9909932.1"/>
    <property type="molecule type" value="Genomic_DNA"/>
</dbReference>
<dbReference type="Pfam" id="PF03828">
    <property type="entry name" value="PAP_assoc"/>
    <property type="match status" value="1"/>
</dbReference>
<evidence type="ECO:0000256" key="1">
    <source>
        <dbReference type="ARBA" id="ARBA00001936"/>
    </source>
</evidence>
<dbReference type="Proteomes" id="UP000664521">
    <property type="component" value="Unassembled WGS sequence"/>
</dbReference>
<evidence type="ECO:0000313" key="12">
    <source>
        <dbReference type="Proteomes" id="UP000664521"/>
    </source>
</evidence>
<dbReference type="SUPFAM" id="SSF81631">
    <property type="entry name" value="PAP/OAS1 substrate-binding domain"/>
    <property type="match status" value="1"/>
</dbReference>
<evidence type="ECO:0000259" key="10">
    <source>
        <dbReference type="Pfam" id="PF22600"/>
    </source>
</evidence>